<feature type="region of interest" description="Disordered" evidence="1">
    <location>
        <begin position="167"/>
        <end position="214"/>
    </location>
</feature>
<reference evidence="2" key="1">
    <citation type="submission" date="2025-08" db="UniProtKB">
        <authorList>
            <consortium name="Ensembl"/>
        </authorList>
    </citation>
    <scope>IDENTIFICATION</scope>
</reference>
<accession>A0A8B9C7C9</accession>
<organism evidence="2 3">
    <name type="scientific">Anser brachyrhynchus</name>
    <name type="common">Pink-footed goose</name>
    <dbReference type="NCBI Taxonomy" id="132585"/>
    <lineage>
        <taxon>Eukaryota</taxon>
        <taxon>Metazoa</taxon>
        <taxon>Chordata</taxon>
        <taxon>Craniata</taxon>
        <taxon>Vertebrata</taxon>
        <taxon>Euteleostomi</taxon>
        <taxon>Archelosauria</taxon>
        <taxon>Archosauria</taxon>
        <taxon>Dinosauria</taxon>
        <taxon>Saurischia</taxon>
        <taxon>Theropoda</taxon>
        <taxon>Coelurosauria</taxon>
        <taxon>Aves</taxon>
        <taxon>Neognathae</taxon>
        <taxon>Galloanserae</taxon>
        <taxon>Anseriformes</taxon>
        <taxon>Anatidae</taxon>
        <taxon>Anserinae</taxon>
        <taxon>Anser</taxon>
    </lineage>
</organism>
<keyword evidence="3" id="KW-1185">Reference proteome</keyword>
<sequence>MDERLLRALGGLSLQPPPRRRFGKSLVLLRGLPGSGKSTLARQLKYDYPSAVVLSTDDFFTRNGVYVFEPDFLEDAHKWNQKRARKAMKNGKSPVIIDNTNIHAWEMKPYVMMARENSYEVIFREPDTPWKFNVHELTRRNIHDVPRQKIQRMKEEYEHNVTFHSVLHSEQSSRDDRSATGPNTAYGLGARSSPPSAFSHRRPRPARTNTVPFR</sequence>
<dbReference type="PANTHER" id="PTHR13308:SF5">
    <property type="entry name" value="NEDD4-BINDING PROTEIN 2-LIKE 1"/>
    <property type="match status" value="1"/>
</dbReference>
<dbReference type="Gene3D" id="3.40.50.300">
    <property type="entry name" value="P-loop containing nucleotide triphosphate hydrolases"/>
    <property type="match status" value="1"/>
</dbReference>
<proteinExistence type="predicted"/>
<evidence type="ECO:0008006" key="4">
    <source>
        <dbReference type="Google" id="ProtNLM"/>
    </source>
</evidence>
<dbReference type="InterPro" id="IPR027417">
    <property type="entry name" value="P-loop_NTPase"/>
</dbReference>
<evidence type="ECO:0000256" key="1">
    <source>
        <dbReference type="SAM" id="MobiDB-lite"/>
    </source>
</evidence>
<dbReference type="Ensembl" id="ENSABRT00000021941.1">
    <property type="protein sequence ID" value="ENSABRP00000015392.1"/>
    <property type="gene ID" value="ENSABRG00000013535.1"/>
</dbReference>
<dbReference type="Proteomes" id="UP000694426">
    <property type="component" value="Unplaced"/>
</dbReference>
<dbReference type="AlphaFoldDB" id="A0A8B9C7C9"/>
<dbReference type="GeneTree" id="ENSGT00940000164462"/>
<evidence type="ECO:0000313" key="2">
    <source>
        <dbReference type="Ensembl" id="ENSABRP00000015392.1"/>
    </source>
</evidence>
<dbReference type="PANTHER" id="PTHR13308">
    <property type="entry name" value="NEDD4-BINDING PROTEIN 2-LIKE 1"/>
    <property type="match status" value="1"/>
</dbReference>
<protein>
    <recommendedName>
        <fullName evidence="4">N42L1 protein</fullName>
    </recommendedName>
</protein>
<name>A0A8B9C7C9_9AVES</name>
<dbReference type="SUPFAM" id="SSF52540">
    <property type="entry name" value="P-loop containing nucleoside triphosphate hydrolases"/>
    <property type="match status" value="1"/>
</dbReference>
<dbReference type="InterPro" id="IPR026302">
    <property type="entry name" value="NEDD4-bd_p2"/>
</dbReference>
<evidence type="ECO:0000313" key="3">
    <source>
        <dbReference type="Proteomes" id="UP000694426"/>
    </source>
</evidence>
<reference evidence="2" key="2">
    <citation type="submission" date="2025-09" db="UniProtKB">
        <authorList>
            <consortium name="Ensembl"/>
        </authorList>
    </citation>
    <scope>IDENTIFICATION</scope>
</reference>
<dbReference type="Pfam" id="PF13671">
    <property type="entry name" value="AAA_33"/>
    <property type="match status" value="1"/>
</dbReference>